<proteinExistence type="predicted"/>
<reference evidence="1" key="1">
    <citation type="submission" date="2019-08" db="EMBL/GenBank/DDBJ databases">
        <authorList>
            <person name="Kucharzyk K."/>
            <person name="Murdoch R.W."/>
            <person name="Higgins S."/>
            <person name="Loffler F."/>
        </authorList>
    </citation>
    <scope>NUCLEOTIDE SEQUENCE</scope>
</reference>
<accession>A0A645ICH9</accession>
<dbReference type="EMBL" id="VSSQ01111854">
    <property type="protein sequence ID" value="MPN49008.1"/>
    <property type="molecule type" value="Genomic_DNA"/>
</dbReference>
<comment type="caution">
    <text evidence="1">The sequence shown here is derived from an EMBL/GenBank/DDBJ whole genome shotgun (WGS) entry which is preliminary data.</text>
</comment>
<name>A0A645ICH9_9ZZZZ</name>
<dbReference type="AlphaFoldDB" id="A0A645ICH9"/>
<organism evidence="1">
    <name type="scientific">bioreactor metagenome</name>
    <dbReference type="NCBI Taxonomy" id="1076179"/>
    <lineage>
        <taxon>unclassified sequences</taxon>
        <taxon>metagenomes</taxon>
        <taxon>ecological metagenomes</taxon>
    </lineage>
</organism>
<gene>
    <name evidence="1" type="ORF">SDC9_196621</name>
</gene>
<sequence>MVGAIIKVFAAVGLQQACQVNKGAVLAKGLCHTVHPRGFIHKGGPGGGFVCQNAVGRRHDHHFYKAGVPRHKL</sequence>
<protein>
    <submittedName>
        <fullName evidence="1">Uncharacterized protein</fullName>
    </submittedName>
</protein>
<evidence type="ECO:0000313" key="1">
    <source>
        <dbReference type="EMBL" id="MPN49008.1"/>
    </source>
</evidence>